<dbReference type="GO" id="GO:0003723">
    <property type="term" value="F:RNA binding"/>
    <property type="evidence" value="ECO:0007669"/>
    <property type="project" value="UniProtKB-UniRule"/>
</dbReference>
<gene>
    <name evidence="7" type="ORF">BXY66_1438</name>
</gene>
<keyword evidence="4 5" id="KW-0694">RNA-binding</keyword>
<dbReference type="InterPro" id="IPR029063">
    <property type="entry name" value="SAM-dependent_MTases_sf"/>
</dbReference>
<evidence type="ECO:0000313" key="8">
    <source>
        <dbReference type="Proteomes" id="UP000295673"/>
    </source>
</evidence>
<comment type="caution">
    <text evidence="7">The sequence shown here is derived from an EMBL/GenBank/DDBJ whole genome shotgun (WGS) entry which is preliminary data.</text>
</comment>
<keyword evidence="3 5" id="KW-0949">S-adenosyl-L-methionine</keyword>
<keyword evidence="8" id="KW-1185">Reference proteome</keyword>
<dbReference type="InterPro" id="IPR001678">
    <property type="entry name" value="MeTrfase_RsmB-F_NOP2_dom"/>
</dbReference>
<proteinExistence type="inferred from homology"/>
<evidence type="ECO:0000256" key="3">
    <source>
        <dbReference type="ARBA" id="ARBA00022691"/>
    </source>
</evidence>
<feature type="binding site" evidence="5">
    <location>
        <position position="284"/>
    </location>
    <ligand>
        <name>S-adenosyl-L-methionine</name>
        <dbReference type="ChEBI" id="CHEBI:59789"/>
    </ligand>
</feature>
<dbReference type="SUPFAM" id="SSF53335">
    <property type="entry name" value="S-adenosyl-L-methionine-dependent methyltransferases"/>
    <property type="match status" value="1"/>
</dbReference>
<keyword evidence="2 5" id="KW-0808">Transferase</keyword>
<dbReference type="PRINTS" id="PR02008">
    <property type="entry name" value="RCMTFAMILY"/>
</dbReference>
<evidence type="ECO:0000259" key="6">
    <source>
        <dbReference type="PROSITE" id="PS51686"/>
    </source>
</evidence>
<feature type="domain" description="SAM-dependent MTase RsmB/NOP-type" evidence="6">
    <location>
        <begin position="133"/>
        <end position="385"/>
    </location>
</feature>
<comment type="caution">
    <text evidence="5">Lacks conserved residue(s) required for the propagation of feature annotation.</text>
</comment>
<dbReference type="GO" id="GO:0008173">
    <property type="term" value="F:RNA methyltransferase activity"/>
    <property type="evidence" value="ECO:0007669"/>
    <property type="project" value="InterPro"/>
</dbReference>
<dbReference type="Gene3D" id="3.30.70.1170">
    <property type="entry name" value="Sun protein, domain 3"/>
    <property type="match status" value="1"/>
</dbReference>
<dbReference type="Gene3D" id="3.40.50.150">
    <property type="entry name" value="Vaccinia Virus protein VP39"/>
    <property type="match status" value="1"/>
</dbReference>
<dbReference type="InterPro" id="IPR049560">
    <property type="entry name" value="MeTrfase_RsmB-F_NOP2_cat"/>
</dbReference>
<dbReference type="AlphaFoldDB" id="A0A4R1NW82"/>
<accession>A0A4R1NW82</accession>
<dbReference type="EMBL" id="SMGR01000001">
    <property type="protein sequence ID" value="TCL09392.1"/>
    <property type="molecule type" value="Genomic_DNA"/>
</dbReference>
<dbReference type="Pfam" id="PF01189">
    <property type="entry name" value="Methyltr_RsmB-F"/>
    <property type="match status" value="1"/>
</dbReference>
<feature type="binding site" evidence="5">
    <location>
        <position position="246"/>
    </location>
    <ligand>
        <name>S-adenosyl-L-methionine</name>
        <dbReference type="ChEBI" id="CHEBI:59789"/>
    </ligand>
</feature>
<name>A0A4R1NW82_9RHOB</name>
<evidence type="ECO:0000313" key="7">
    <source>
        <dbReference type="EMBL" id="TCL09392.1"/>
    </source>
</evidence>
<feature type="active site" description="Nucleophile" evidence="5">
    <location>
        <position position="337"/>
    </location>
</feature>
<dbReference type="GO" id="GO:0001510">
    <property type="term" value="P:RNA methylation"/>
    <property type="evidence" value="ECO:0007669"/>
    <property type="project" value="InterPro"/>
</dbReference>
<dbReference type="RefSeq" id="WP_132859430.1">
    <property type="nucleotide sequence ID" value="NZ_SMGR01000001.1"/>
</dbReference>
<reference evidence="7 8" key="1">
    <citation type="submission" date="2019-03" db="EMBL/GenBank/DDBJ databases">
        <title>Genomic Encyclopedia of Archaeal and Bacterial Type Strains, Phase II (KMG-II): from individual species to whole genera.</title>
        <authorList>
            <person name="Goeker M."/>
        </authorList>
    </citation>
    <scope>NUCLEOTIDE SEQUENCE [LARGE SCALE GENOMIC DNA]</scope>
    <source>
        <strain evidence="7 8">DSM 26433</strain>
    </source>
</reference>
<dbReference type="InterPro" id="IPR054728">
    <property type="entry name" value="RsmB-like_ferredoxin"/>
</dbReference>
<dbReference type="PANTHER" id="PTHR22807">
    <property type="entry name" value="NOP2 YEAST -RELATED NOL1/NOP2/FMU SUN DOMAIN-CONTAINING"/>
    <property type="match status" value="1"/>
</dbReference>
<dbReference type="Pfam" id="PF22458">
    <property type="entry name" value="RsmF-B_ferredox"/>
    <property type="match status" value="1"/>
</dbReference>
<evidence type="ECO:0000256" key="1">
    <source>
        <dbReference type="ARBA" id="ARBA00022603"/>
    </source>
</evidence>
<dbReference type="InterPro" id="IPR023267">
    <property type="entry name" value="RCMT"/>
</dbReference>
<sequence length="385" mass="41870">MTPAARVGAAIEILDEIFAGAPAEKALTGWARRSRFAGSKDRAAVRDHVFDGLRQRRSAAAVGGAADGRGVMLGVLRLADAEPETLFSGEGYAPALLTDSEKAHPEPAELPVDLPDWLVPHLRESLGRDFEETVLALRARAPVCLRVNLKKCTLAGAQDVLRRDDIQTEPMDLADTALKVTEGARRVSQSVAYRDGLVELQDASSQAAIASLELSNGLKIMDYCAGGGGKILAMAARCDGRFFAHDAHVARLRDLPARAKRAGVKISTLADAEAQAPYDLVFCDVPCSGSGTWRRTPDAKWRFKEQDLINLNALQDEILNKAAQLVTHKGTLVYATCSVLTSENLERLSTFVTRFPEWSIVENRQFLMREGGDGFFVAKLRRKSA</sequence>
<comment type="similarity">
    <text evidence="5">Belongs to the class I-like SAM-binding methyltransferase superfamily. RsmB/NOP family.</text>
</comment>
<dbReference type="PANTHER" id="PTHR22807:SF53">
    <property type="entry name" value="RIBOSOMAL RNA SMALL SUBUNIT METHYLTRANSFERASE B-RELATED"/>
    <property type="match status" value="1"/>
</dbReference>
<keyword evidence="1 5" id="KW-0489">Methyltransferase</keyword>
<protein>
    <submittedName>
        <fullName evidence="7">16S rRNA (Cytosine967-C5)-methyltransferase</fullName>
    </submittedName>
</protein>
<organism evidence="7 8">
    <name type="scientific">Shimia isoporae</name>
    <dbReference type="NCBI Taxonomy" id="647720"/>
    <lineage>
        <taxon>Bacteria</taxon>
        <taxon>Pseudomonadati</taxon>
        <taxon>Pseudomonadota</taxon>
        <taxon>Alphaproteobacteria</taxon>
        <taxon>Rhodobacterales</taxon>
        <taxon>Roseobacteraceae</taxon>
    </lineage>
</organism>
<dbReference type="Proteomes" id="UP000295673">
    <property type="component" value="Unassembled WGS sequence"/>
</dbReference>
<dbReference type="PROSITE" id="PS51686">
    <property type="entry name" value="SAM_MT_RSMB_NOP"/>
    <property type="match status" value="1"/>
</dbReference>
<evidence type="ECO:0000256" key="4">
    <source>
        <dbReference type="ARBA" id="ARBA00022884"/>
    </source>
</evidence>
<evidence type="ECO:0000256" key="5">
    <source>
        <dbReference type="PROSITE-ProRule" id="PRU01023"/>
    </source>
</evidence>
<dbReference type="OrthoDB" id="9810297at2"/>
<evidence type="ECO:0000256" key="2">
    <source>
        <dbReference type="ARBA" id="ARBA00022679"/>
    </source>
</evidence>